<sequence>MLKAHGFDKASNQRVLEVFTDIAIRYFNLLIRTVIKYMELRDDCKPILTDITHAFLELQVISPTQQLDKYDINPITNTGIENFEKWFNDDMNTRMREIARPNNEFLQQNKKSKLKLLDVKSKMENLTKALDEQAKQAQLQNPTMPYLPPPSVSNSRQTPIPYNIYQNSKLVNNVQMESNEIENDDESENIISDYNIPSAATDEDWIEYLIRDQITTYIVANGSNKEMNNTNNNKNINDSYQFKPSFFKGTVLSEYIPQDLKHLVDIDSKPTNNFIIAGPMPEKLLHACPYYKSDDEGDDYDSSSYGTSDDDEEEDRDEDEDNEGGVDNNNNNKSNIGTNSDGISNSVNNNDTTKMDVDNHANSRLAAYDYYEHHKLYEDEMEDLDLYGQGDTNSNDLNLFG</sequence>
<accession>A0A9P6WGY7</accession>
<proteinExistence type="predicted"/>
<comment type="caution">
    <text evidence="7">The sequence shown here is derived from an EMBL/GenBank/DDBJ whole genome shotgun (WGS) entry which is preliminary data.</text>
</comment>
<feature type="domain" description="Bromodomain associated" evidence="6">
    <location>
        <begin position="1"/>
        <end position="60"/>
    </location>
</feature>
<feature type="region of interest" description="Disordered" evidence="5">
    <location>
        <begin position="290"/>
        <end position="358"/>
    </location>
</feature>
<evidence type="ECO:0000259" key="6">
    <source>
        <dbReference type="Pfam" id="PF07524"/>
    </source>
</evidence>
<keyword evidence="2" id="KW-0805">Transcription regulation</keyword>
<evidence type="ECO:0000313" key="7">
    <source>
        <dbReference type="EMBL" id="KAG0686985.1"/>
    </source>
</evidence>
<dbReference type="Proteomes" id="UP000697127">
    <property type="component" value="Unassembled WGS sequence"/>
</dbReference>
<dbReference type="Pfam" id="PF07524">
    <property type="entry name" value="Bromo_TP"/>
    <property type="match status" value="1"/>
</dbReference>
<evidence type="ECO:0000313" key="8">
    <source>
        <dbReference type="Proteomes" id="UP000697127"/>
    </source>
</evidence>
<dbReference type="InterPro" id="IPR009072">
    <property type="entry name" value="Histone-fold"/>
</dbReference>
<dbReference type="CDD" id="cd00076">
    <property type="entry name" value="HFD_SF"/>
    <property type="match status" value="1"/>
</dbReference>
<reference evidence="7" key="1">
    <citation type="submission" date="2020-11" db="EMBL/GenBank/DDBJ databases">
        <title>Kefir isolates.</title>
        <authorList>
            <person name="Marcisauskas S."/>
            <person name="Kim Y."/>
            <person name="Blasche S."/>
        </authorList>
    </citation>
    <scope>NUCLEOTIDE SEQUENCE</scope>
    <source>
        <strain evidence="7">Olga-1</strain>
    </source>
</reference>
<protein>
    <recommendedName>
        <fullName evidence="6">Bromodomain associated domain-containing protein</fullName>
    </recommendedName>
</protein>
<dbReference type="Gene3D" id="1.10.20.10">
    <property type="entry name" value="Histone, subunit A"/>
    <property type="match status" value="1"/>
</dbReference>
<name>A0A9P6WGY7_9ASCO</name>
<dbReference type="AlphaFoldDB" id="A0A9P6WGY7"/>
<dbReference type="EMBL" id="PUHW01000337">
    <property type="protein sequence ID" value="KAG0686985.1"/>
    <property type="molecule type" value="Genomic_DNA"/>
</dbReference>
<comment type="subcellular location">
    <subcellularLocation>
        <location evidence="1">Nucleus</location>
    </subcellularLocation>
</comment>
<feature type="compositionally biased region" description="Acidic residues" evidence="5">
    <location>
        <begin position="308"/>
        <end position="324"/>
    </location>
</feature>
<dbReference type="GO" id="GO:0046982">
    <property type="term" value="F:protein heterodimerization activity"/>
    <property type="evidence" value="ECO:0007669"/>
    <property type="project" value="InterPro"/>
</dbReference>
<gene>
    <name evidence="7" type="ORF">C6P40_003063</name>
</gene>
<organism evidence="7 8">
    <name type="scientific">Pichia californica</name>
    <dbReference type="NCBI Taxonomy" id="460514"/>
    <lineage>
        <taxon>Eukaryota</taxon>
        <taxon>Fungi</taxon>
        <taxon>Dikarya</taxon>
        <taxon>Ascomycota</taxon>
        <taxon>Saccharomycotina</taxon>
        <taxon>Pichiomycetes</taxon>
        <taxon>Pichiales</taxon>
        <taxon>Pichiaceae</taxon>
        <taxon>Pichia</taxon>
    </lineage>
</organism>
<evidence type="ECO:0000256" key="1">
    <source>
        <dbReference type="ARBA" id="ARBA00004123"/>
    </source>
</evidence>
<keyword evidence="4" id="KW-0539">Nucleus</keyword>
<evidence type="ECO:0000256" key="4">
    <source>
        <dbReference type="ARBA" id="ARBA00023242"/>
    </source>
</evidence>
<evidence type="ECO:0000256" key="5">
    <source>
        <dbReference type="SAM" id="MobiDB-lite"/>
    </source>
</evidence>
<dbReference type="InterPro" id="IPR006565">
    <property type="entry name" value="BTP"/>
</dbReference>
<evidence type="ECO:0000256" key="3">
    <source>
        <dbReference type="ARBA" id="ARBA00023163"/>
    </source>
</evidence>
<keyword evidence="8" id="KW-1185">Reference proteome</keyword>
<dbReference type="GO" id="GO:0005634">
    <property type="term" value="C:nucleus"/>
    <property type="evidence" value="ECO:0007669"/>
    <property type="project" value="UniProtKB-SubCell"/>
</dbReference>
<keyword evidence="3" id="KW-0804">Transcription</keyword>
<feature type="compositionally biased region" description="Polar residues" evidence="5">
    <location>
        <begin position="333"/>
        <end position="352"/>
    </location>
</feature>
<evidence type="ECO:0000256" key="2">
    <source>
        <dbReference type="ARBA" id="ARBA00023015"/>
    </source>
</evidence>